<dbReference type="Pfam" id="PF13560">
    <property type="entry name" value="HTH_31"/>
    <property type="match status" value="1"/>
</dbReference>
<organism evidence="2 3">
    <name type="scientific">Kribbella caucasensis</name>
    <dbReference type="NCBI Taxonomy" id="2512215"/>
    <lineage>
        <taxon>Bacteria</taxon>
        <taxon>Bacillati</taxon>
        <taxon>Actinomycetota</taxon>
        <taxon>Actinomycetes</taxon>
        <taxon>Propionibacteriales</taxon>
        <taxon>Kribbellaceae</taxon>
        <taxon>Kribbella</taxon>
    </lineage>
</organism>
<dbReference type="InterPro" id="IPR010982">
    <property type="entry name" value="Lambda_DNA-bd_dom_sf"/>
</dbReference>
<protein>
    <submittedName>
        <fullName evidence="2">Y4mF family transcriptional regulator</fullName>
    </submittedName>
</protein>
<dbReference type="PROSITE" id="PS50943">
    <property type="entry name" value="HTH_CROC1"/>
    <property type="match status" value="1"/>
</dbReference>
<feature type="domain" description="HTH cro/C1-type" evidence="1">
    <location>
        <begin position="13"/>
        <end position="67"/>
    </location>
</feature>
<dbReference type="CDD" id="cd00093">
    <property type="entry name" value="HTH_XRE"/>
    <property type="match status" value="1"/>
</dbReference>
<evidence type="ECO:0000259" key="1">
    <source>
        <dbReference type="PROSITE" id="PS50943"/>
    </source>
</evidence>
<dbReference type="RefSeq" id="WP_133802951.1">
    <property type="nucleotide sequence ID" value="NZ_SNWQ01000014.1"/>
</dbReference>
<comment type="caution">
    <text evidence="2">The sequence shown here is derived from an EMBL/GenBank/DDBJ whole genome shotgun (WGS) entry which is preliminary data.</text>
</comment>
<dbReference type="AlphaFoldDB" id="A0A4R6K6M3"/>
<dbReference type="Gene3D" id="1.10.260.40">
    <property type="entry name" value="lambda repressor-like DNA-binding domains"/>
    <property type="match status" value="1"/>
</dbReference>
<dbReference type="SUPFAM" id="SSF47413">
    <property type="entry name" value="lambda repressor-like DNA-binding domains"/>
    <property type="match status" value="1"/>
</dbReference>
<dbReference type="EMBL" id="SNWQ01000014">
    <property type="protein sequence ID" value="TDO45005.1"/>
    <property type="molecule type" value="Genomic_DNA"/>
</dbReference>
<gene>
    <name evidence="2" type="ORF">EV643_114150</name>
</gene>
<dbReference type="OrthoDB" id="4557883at2"/>
<evidence type="ECO:0000313" key="3">
    <source>
        <dbReference type="Proteomes" id="UP000295388"/>
    </source>
</evidence>
<dbReference type="SMART" id="SM00530">
    <property type="entry name" value="HTH_XRE"/>
    <property type="match status" value="1"/>
</dbReference>
<keyword evidence="3" id="KW-1185">Reference proteome</keyword>
<sequence>MDIRTTHALGAAVRGRRRTLNLTQAQVAKAAGVSRQWLADFESGKPTVELGRALAALEALDLTLDLRPAGETSAETSTGELRDLASLIESYERGDE</sequence>
<accession>A0A4R6K6M3</accession>
<dbReference type="Proteomes" id="UP000295388">
    <property type="component" value="Unassembled WGS sequence"/>
</dbReference>
<evidence type="ECO:0000313" key="2">
    <source>
        <dbReference type="EMBL" id="TDO45005.1"/>
    </source>
</evidence>
<name>A0A4R6K6M3_9ACTN</name>
<dbReference type="InterPro" id="IPR001387">
    <property type="entry name" value="Cro/C1-type_HTH"/>
</dbReference>
<reference evidence="2 3" key="1">
    <citation type="submission" date="2019-03" db="EMBL/GenBank/DDBJ databases">
        <title>Genomic Encyclopedia of Type Strains, Phase III (KMG-III): the genomes of soil and plant-associated and newly described type strains.</title>
        <authorList>
            <person name="Whitman W."/>
        </authorList>
    </citation>
    <scope>NUCLEOTIDE SEQUENCE [LARGE SCALE GENOMIC DNA]</scope>
    <source>
        <strain evidence="2 3">VKM Ac-2527</strain>
    </source>
</reference>
<proteinExistence type="predicted"/>
<dbReference type="GO" id="GO:0003677">
    <property type="term" value="F:DNA binding"/>
    <property type="evidence" value="ECO:0007669"/>
    <property type="project" value="InterPro"/>
</dbReference>